<name>A0A8J3DHI3_9BACT</name>
<reference evidence="2" key="1">
    <citation type="journal article" date="2014" name="Int. J. Syst. Evol. Microbiol.">
        <title>Complete genome sequence of Corynebacterium casei LMG S-19264T (=DSM 44701T), isolated from a smear-ripened cheese.</title>
        <authorList>
            <consortium name="US DOE Joint Genome Institute (JGI-PGF)"/>
            <person name="Walter F."/>
            <person name="Albersmeier A."/>
            <person name="Kalinowski J."/>
            <person name="Ruckert C."/>
        </authorList>
    </citation>
    <scope>NUCLEOTIDE SEQUENCE</scope>
    <source>
        <strain evidence="2">KCTC 12870</strain>
    </source>
</reference>
<dbReference type="Proteomes" id="UP000642829">
    <property type="component" value="Unassembled WGS sequence"/>
</dbReference>
<reference evidence="2" key="2">
    <citation type="submission" date="2020-09" db="EMBL/GenBank/DDBJ databases">
        <authorList>
            <person name="Sun Q."/>
            <person name="Kim S."/>
        </authorList>
    </citation>
    <scope>NUCLEOTIDE SEQUENCE</scope>
    <source>
        <strain evidence="2">KCTC 12870</strain>
    </source>
</reference>
<dbReference type="AlphaFoldDB" id="A0A8J3DHI3"/>
<dbReference type="PANTHER" id="PTHR12631:SF10">
    <property type="entry name" value="BETA-XYLOSIDASE-LIKE PROTEIN-RELATED"/>
    <property type="match status" value="1"/>
</dbReference>
<dbReference type="SUPFAM" id="SSF49785">
    <property type="entry name" value="Galactose-binding domain-like"/>
    <property type="match status" value="1"/>
</dbReference>
<feature type="signal peptide" evidence="1">
    <location>
        <begin position="1"/>
        <end position="20"/>
    </location>
</feature>
<evidence type="ECO:0000256" key="1">
    <source>
        <dbReference type="SAM" id="SignalP"/>
    </source>
</evidence>
<dbReference type="RefSeq" id="WP_189514510.1">
    <property type="nucleotide sequence ID" value="NZ_BMXG01000010.1"/>
</dbReference>
<dbReference type="GO" id="GO:0004553">
    <property type="term" value="F:hydrolase activity, hydrolyzing O-glycosyl compounds"/>
    <property type="evidence" value="ECO:0007669"/>
    <property type="project" value="TreeGrafter"/>
</dbReference>
<keyword evidence="1" id="KW-0732">Signal</keyword>
<comment type="caution">
    <text evidence="2">The sequence shown here is derived from an EMBL/GenBank/DDBJ whole genome shotgun (WGS) entry which is preliminary data.</text>
</comment>
<gene>
    <name evidence="2" type="ORF">GCM10007047_19260</name>
</gene>
<dbReference type="InterPro" id="IPR017853">
    <property type="entry name" value="GH"/>
</dbReference>
<accession>A0A8J3DHI3</accession>
<dbReference type="Gene3D" id="2.60.120.430">
    <property type="entry name" value="Galactose-binding lectin"/>
    <property type="match status" value="1"/>
</dbReference>
<organism evidence="2 3">
    <name type="scientific">Cerasicoccus arenae</name>
    <dbReference type="NCBI Taxonomy" id="424488"/>
    <lineage>
        <taxon>Bacteria</taxon>
        <taxon>Pseudomonadati</taxon>
        <taxon>Verrucomicrobiota</taxon>
        <taxon>Opitutia</taxon>
        <taxon>Puniceicoccales</taxon>
        <taxon>Cerasicoccaceae</taxon>
        <taxon>Cerasicoccus</taxon>
    </lineage>
</organism>
<dbReference type="InterPro" id="IPR008979">
    <property type="entry name" value="Galactose-bd-like_sf"/>
</dbReference>
<dbReference type="EMBL" id="BMXG01000010">
    <property type="protein sequence ID" value="GHC02746.1"/>
    <property type="molecule type" value="Genomic_DNA"/>
</dbReference>
<dbReference type="SUPFAM" id="SSF51445">
    <property type="entry name" value="(Trans)glycosidases"/>
    <property type="match status" value="1"/>
</dbReference>
<evidence type="ECO:0000313" key="2">
    <source>
        <dbReference type="EMBL" id="GHC02746.1"/>
    </source>
</evidence>
<dbReference type="PANTHER" id="PTHR12631">
    <property type="entry name" value="ALPHA-L-IDURONIDASE"/>
    <property type="match status" value="1"/>
</dbReference>
<dbReference type="Gene3D" id="3.20.20.80">
    <property type="entry name" value="Glycosidases"/>
    <property type="match status" value="1"/>
</dbReference>
<sequence>MASKLLVTALSLIISVSLLQADTMPGSVGIPFAATQNGVNTTDPGQPIIREVTVHNQSNRSLSGTISLSVQVDSEFSEESAPAPSLGELSLPEIGPEADSASMKIEVPANGKKTFEISTEQGIPVGYYFVALSVNLGGATQLLYDHQIVMHESLPELPEDSRFGMNSSNPKYIDNLRRLGVGWIRFENLKWAFVNPSKDEYAFDGSVAPWNVKMDEILAAYKAAGFKMAGYFFQTPWWASSAPEDIKKPRKLVYPPTDNAYYADAVFQTIARYGDVNHPNSALKSKNKKSGLDQLAMLELWNEVNLTNPNWGFWVGSMEQYFEMFRPAAEAGKAADPDVLISHSSYAGLAPELVDQLRTYTYPDGKHPLDFTDIINVHYYSGKSLPETATLDPNANRTGVAVDGARTFEENLIDLDAWRNQFKPEAEIWITETGYDVGGKIGSTLRMHCAKLPRVYLLAFANGVDRIFWYREKGSTPSQHAGAGLIDNDENIRPSWLTMATLIRELDGVGTRDCLVLPHPNKNIRLILWKTRNGPMLTAWAVEGGDSVNLNLGTVTITDAFGNKRRAELNGEWALGDFPVYISDIGDISEVFALKDKALEMKNQAIRSLEESKTLKMYLFDFGTHEYGGLLQGHGLMRPFTTVTKGDRYSSQMGYGFTTSAASDGDRDYDRLAPLTRDITRFKRNTEFKIDVEPGDYEICGYARSGTSDINAIVDGGAGGPLKLTLSAPQGAKPNFEGRVTSRGTPLTIQFDHDVDVAWISIIEIKN</sequence>
<feature type="chain" id="PRO_5035326226" evidence="1">
    <location>
        <begin position="21"/>
        <end position="767"/>
    </location>
</feature>
<evidence type="ECO:0000313" key="3">
    <source>
        <dbReference type="Proteomes" id="UP000642829"/>
    </source>
</evidence>
<proteinExistence type="predicted"/>
<keyword evidence="3" id="KW-1185">Reference proteome</keyword>
<dbReference type="InterPro" id="IPR051923">
    <property type="entry name" value="Glycosyl_Hydrolase_39"/>
</dbReference>
<protein>
    <submittedName>
        <fullName evidence="2">Uncharacterized protein</fullName>
    </submittedName>
</protein>